<evidence type="ECO:0000256" key="1">
    <source>
        <dbReference type="SAM" id="MobiDB-lite"/>
    </source>
</evidence>
<keyword evidence="3" id="KW-1185">Reference proteome</keyword>
<gene>
    <name evidence="2" type="ORF">EDD33_1249</name>
</gene>
<protein>
    <recommendedName>
        <fullName evidence="4">SnoaL-like protein</fullName>
    </recommendedName>
</protein>
<feature type="region of interest" description="Disordered" evidence="1">
    <location>
        <begin position="26"/>
        <end position="49"/>
    </location>
</feature>
<evidence type="ECO:0008006" key="4">
    <source>
        <dbReference type="Google" id="ProtNLM"/>
    </source>
</evidence>
<sequence length="172" mass="18600">MAVWRAVGLGLCVALVALAVWTGREPPSPAPTAPTVRAAAVSPSPRSEAGPRAVLRAWDRRRAAAWAAGDAEALRRLYVPGSRAGRSDVRLLGEYAARGVRVRRLTTQVFAVDVVGAAPRRWRLRVVDRVAGGELVARGRVRALRSGPVVTRRVELVRRDDGWRVGRSTAVD</sequence>
<dbReference type="SUPFAM" id="SSF54427">
    <property type="entry name" value="NTF2-like"/>
    <property type="match status" value="1"/>
</dbReference>
<dbReference type="RefSeq" id="WP_148076952.1">
    <property type="nucleotide sequence ID" value="NZ_RKHO01000001.1"/>
</dbReference>
<evidence type="ECO:0000313" key="2">
    <source>
        <dbReference type="EMBL" id="ROR90409.1"/>
    </source>
</evidence>
<comment type="caution">
    <text evidence="2">The sequence shown here is derived from an EMBL/GenBank/DDBJ whole genome shotgun (WGS) entry which is preliminary data.</text>
</comment>
<feature type="compositionally biased region" description="Low complexity" evidence="1">
    <location>
        <begin position="33"/>
        <end position="45"/>
    </location>
</feature>
<dbReference type="EMBL" id="RKHO01000001">
    <property type="protein sequence ID" value="ROR90409.1"/>
    <property type="molecule type" value="Genomic_DNA"/>
</dbReference>
<dbReference type="Proteomes" id="UP000281738">
    <property type="component" value="Unassembled WGS sequence"/>
</dbReference>
<proteinExistence type="predicted"/>
<evidence type="ECO:0000313" key="3">
    <source>
        <dbReference type="Proteomes" id="UP000281738"/>
    </source>
</evidence>
<name>A0A3N2CSA3_9ACTN</name>
<dbReference type="AlphaFoldDB" id="A0A3N2CSA3"/>
<dbReference type="OrthoDB" id="3789459at2"/>
<reference evidence="2 3" key="1">
    <citation type="submission" date="2018-11" db="EMBL/GenBank/DDBJ databases">
        <title>Sequencing the genomes of 1000 actinobacteria strains.</title>
        <authorList>
            <person name="Klenk H.-P."/>
        </authorList>
    </citation>
    <scope>NUCLEOTIDE SEQUENCE [LARGE SCALE GENOMIC DNA]</scope>
    <source>
        <strain evidence="2 3">DSM 12652</strain>
    </source>
</reference>
<accession>A0A3N2CSA3</accession>
<organism evidence="2 3">
    <name type="scientific">Nocardioides aurantiacus</name>
    <dbReference type="NCBI Taxonomy" id="86796"/>
    <lineage>
        <taxon>Bacteria</taxon>
        <taxon>Bacillati</taxon>
        <taxon>Actinomycetota</taxon>
        <taxon>Actinomycetes</taxon>
        <taxon>Propionibacteriales</taxon>
        <taxon>Nocardioidaceae</taxon>
        <taxon>Nocardioides</taxon>
    </lineage>
</organism>
<dbReference type="InterPro" id="IPR032710">
    <property type="entry name" value="NTF2-like_dom_sf"/>
</dbReference>